<dbReference type="Pfam" id="PF14261">
    <property type="entry name" value="DUF4351"/>
    <property type="match status" value="1"/>
</dbReference>
<dbReference type="EMBL" id="SFAP01000160">
    <property type="protein sequence ID" value="TRV22545.1"/>
    <property type="molecule type" value="Genomic_DNA"/>
</dbReference>
<dbReference type="AlphaFoldDB" id="A0A552LQQ1"/>
<dbReference type="PANTHER" id="PTHR35586">
    <property type="entry name" value="SLL1691 PROTEIN"/>
    <property type="match status" value="1"/>
</dbReference>
<dbReference type="InterPro" id="IPR025587">
    <property type="entry name" value="DUF4351"/>
</dbReference>
<comment type="caution">
    <text evidence="2">The sequence shown here is derived from an EMBL/GenBank/DDBJ whole genome shotgun (WGS) entry which is preliminary data.</text>
</comment>
<evidence type="ECO:0000259" key="1">
    <source>
        <dbReference type="Pfam" id="PF14261"/>
    </source>
</evidence>
<gene>
    <name evidence="2" type="ORF">EWV88_13265</name>
</gene>
<protein>
    <submittedName>
        <fullName evidence="2">DUF4351 domain-containing protein</fullName>
    </submittedName>
</protein>
<evidence type="ECO:0000313" key="2">
    <source>
        <dbReference type="EMBL" id="TRV22545.1"/>
    </source>
</evidence>
<dbReference type="PANTHER" id="PTHR35586:SF1">
    <property type="entry name" value="SLL1691 PROTEIN"/>
    <property type="match status" value="1"/>
</dbReference>
<sequence length="209" mass="24318">FAIREIFQREAKRNKQRISEEEIPKLWILTPTASERILSLFKAQLQPNWGEGVYFLPEGFGAAIIVIHQLPETPETLWLRLLGRGGTRERAIDELERLSPNNPLKSASLNLLYNLSRNLEALSKKTQEDREFIMRLAPLYQQDREQAVQQGEQRGEAKLVLRQLQRRFGEIPQNLEETIRNLPVERLEDLGLALLDFDTLTDLDNWLHP</sequence>
<feature type="domain" description="DUF4351" evidence="1">
    <location>
        <begin position="149"/>
        <end position="207"/>
    </location>
</feature>
<evidence type="ECO:0000313" key="3">
    <source>
        <dbReference type="Proteomes" id="UP000318616"/>
    </source>
</evidence>
<name>A0A552LQQ1_9CHRO</name>
<dbReference type="Proteomes" id="UP000318616">
    <property type="component" value="Unassembled WGS sequence"/>
</dbReference>
<organism evidence="2 3">
    <name type="scientific">Microcystis wesenbergii Mw_MB_S_20031200_S109D</name>
    <dbReference type="NCBI Taxonomy" id="2486241"/>
    <lineage>
        <taxon>Bacteria</taxon>
        <taxon>Bacillati</taxon>
        <taxon>Cyanobacteriota</taxon>
        <taxon>Cyanophyceae</taxon>
        <taxon>Oscillatoriophycideae</taxon>
        <taxon>Chroococcales</taxon>
        <taxon>Microcystaceae</taxon>
        <taxon>Microcystis</taxon>
    </lineage>
</organism>
<proteinExistence type="predicted"/>
<accession>A0A552LQQ1</accession>
<feature type="non-terminal residue" evidence="2">
    <location>
        <position position="1"/>
    </location>
</feature>
<reference evidence="2 3" key="1">
    <citation type="submission" date="2019-01" db="EMBL/GenBank/DDBJ databases">
        <title>Coherence of Microcystis species and biogeography revealed through population genomics.</title>
        <authorList>
            <person name="Perez-Carrascal O.M."/>
            <person name="Terrat Y."/>
            <person name="Giani A."/>
            <person name="Fortin N."/>
            <person name="Tromas N."/>
            <person name="Shapiro B.J."/>
        </authorList>
    </citation>
    <scope>NUCLEOTIDE SEQUENCE [LARGE SCALE GENOMIC DNA]</scope>
    <source>
        <strain evidence="2">Mw_MB_S_20031200_S109D</strain>
    </source>
</reference>